<name>A0A1T4W2A9_9GAMM</name>
<dbReference type="Proteomes" id="UP000190460">
    <property type="component" value="Unassembled WGS sequence"/>
</dbReference>
<reference evidence="1 2" key="1">
    <citation type="submission" date="2017-02" db="EMBL/GenBank/DDBJ databases">
        <authorList>
            <person name="Peterson S.W."/>
        </authorList>
    </citation>
    <scope>NUCLEOTIDE SEQUENCE [LARGE SCALE GENOMIC DNA]</scope>
    <source>
        <strain evidence="1 2">ATCC 49788</strain>
    </source>
</reference>
<dbReference type="EMBL" id="FUYB01000003">
    <property type="protein sequence ID" value="SKA71386.1"/>
    <property type="molecule type" value="Genomic_DNA"/>
</dbReference>
<accession>A0A1T4W2A9</accession>
<evidence type="ECO:0000313" key="1">
    <source>
        <dbReference type="EMBL" id="SKA71386.1"/>
    </source>
</evidence>
<sequence length="67" mass="7865">MNLAIDLPDDIAVLVRNLPDQRSFLVEAIQREWQRRKAIAQLLQLSERVSARHPNMTDEQLEDLLRD</sequence>
<organism evidence="1 2">
    <name type="scientific">Thiothrix eikelboomii</name>
    <dbReference type="NCBI Taxonomy" id="92487"/>
    <lineage>
        <taxon>Bacteria</taxon>
        <taxon>Pseudomonadati</taxon>
        <taxon>Pseudomonadota</taxon>
        <taxon>Gammaproteobacteria</taxon>
        <taxon>Thiotrichales</taxon>
        <taxon>Thiotrichaceae</taxon>
        <taxon>Thiothrix</taxon>
    </lineage>
</organism>
<protein>
    <submittedName>
        <fullName evidence="1">Uncharacterized protein</fullName>
    </submittedName>
</protein>
<evidence type="ECO:0000313" key="2">
    <source>
        <dbReference type="Proteomes" id="UP000190460"/>
    </source>
</evidence>
<gene>
    <name evidence="1" type="ORF">SAMN02745130_00834</name>
</gene>
<keyword evidence="2" id="KW-1185">Reference proteome</keyword>
<dbReference type="STRING" id="92487.SAMN02745130_00834"/>
<proteinExistence type="predicted"/>
<dbReference type="RefSeq" id="WP_078921329.1">
    <property type="nucleotide sequence ID" value="NZ_FUYB01000003.1"/>
</dbReference>
<dbReference type="AlphaFoldDB" id="A0A1T4W2A9"/>